<dbReference type="GO" id="GO:0009086">
    <property type="term" value="P:methionine biosynthetic process"/>
    <property type="evidence" value="ECO:0007669"/>
    <property type="project" value="TreeGrafter"/>
</dbReference>
<dbReference type="PANTHER" id="PTHR46015:SF1">
    <property type="entry name" value="HOMOCYSTEINE S-METHYLTRANSFERASE-LIKE ISOFORM 1"/>
    <property type="match status" value="1"/>
</dbReference>
<name>A0A559MAE9_9HELO</name>
<feature type="non-terminal residue" evidence="7">
    <location>
        <position position="1"/>
    </location>
</feature>
<dbReference type="Pfam" id="PF02574">
    <property type="entry name" value="S-methyl_trans"/>
    <property type="match status" value="1"/>
</dbReference>
<dbReference type="PROSITE" id="PS50970">
    <property type="entry name" value="HCY"/>
    <property type="match status" value="1"/>
</dbReference>
<evidence type="ECO:0000256" key="5">
    <source>
        <dbReference type="PROSITE-ProRule" id="PRU00333"/>
    </source>
</evidence>
<keyword evidence="3 5" id="KW-0479">Metal-binding</keyword>
<dbReference type="EMBL" id="QGML01001045">
    <property type="protein sequence ID" value="TVY89927.1"/>
    <property type="molecule type" value="Genomic_DNA"/>
</dbReference>
<proteinExistence type="predicted"/>
<feature type="binding site" evidence="5">
    <location>
        <position position="248"/>
    </location>
    <ligand>
        <name>Zn(2+)</name>
        <dbReference type="ChEBI" id="CHEBI:29105"/>
    </ligand>
</feature>
<evidence type="ECO:0000313" key="8">
    <source>
        <dbReference type="Proteomes" id="UP000315522"/>
    </source>
</evidence>
<keyword evidence="8" id="KW-1185">Reference proteome</keyword>
<reference evidence="7 8" key="1">
    <citation type="submission" date="2018-05" db="EMBL/GenBank/DDBJ databases">
        <title>Genome sequencing and assembly of the regulated plant pathogen Lachnellula willkommii and related sister species for the development of diagnostic species identification markers.</title>
        <authorList>
            <person name="Giroux E."/>
            <person name="Bilodeau G."/>
        </authorList>
    </citation>
    <scope>NUCLEOTIDE SEQUENCE [LARGE SCALE GENOMIC DNA]</scope>
    <source>
        <strain evidence="7 8">CBS 172.35</strain>
    </source>
</reference>
<dbReference type="InterPro" id="IPR051486">
    <property type="entry name" value="Hcy_S-methyltransferase"/>
</dbReference>
<evidence type="ECO:0000256" key="1">
    <source>
        <dbReference type="ARBA" id="ARBA00022603"/>
    </source>
</evidence>
<keyword evidence="2 5" id="KW-0808">Transferase</keyword>
<evidence type="ECO:0000259" key="6">
    <source>
        <dbReference type="PROSITE" id="PS50970"/>
    </source>
</evidence>
<dbReference type="GO" id="GO:0008898">
    <property type="term" value="F:S-adenosylmethionine-homocysteine S-methyltransferase activity"/>
    <property type="evidence" value="ECO:0007669"/>
    <property type="project" value="TreeGrafter"/>
</dbReference>
<evidence type="ECO:0000313" key="7">
    <source>
        <dbReference type="EMBL" id="TVY89927.1"/>
    </source>
</evidence>
<evidence type="ECO:0000256" key="4">
    <source>
        <dbReference type="ARBA" id="ARBA00022833"/>
    </source>
</evidence>
<dbReference type="Proteomes" id="UP000315522">
    <property type="component" value="Unassembled WGS sequence"/>
</dbReference>
<dbReference type="InterPro" id="IPR003726">
    <property type="entry name" value="HCY_dom"/>
</dbReference>
<sequence>KGYGEGRGRGRGRGRGKVALSLGAYGATMVPGAEYSGVYDEGCRSAVQLEAWHSERIGAFGCLYGSGGGEKENEEENEENEKRECWDMVDFVAFETIPRLEEVVAVRAVMDKLPEGMERDYWISCVFPGEGNRLPDGSTVREVVGAMLGGEARRPRGIGINCTRVGKVEGLVKEFEDAVCELGLSGEVALVLYPDGTKGEVYNTSTKEWEKIEGVEESEVSWDEMVFGNVKRARDRGVWKEIFVGGCCKTTPDHIAKLRKRIDEMDVI</sequence>
<dbReference type="Gene3D" id="3.20.20.330">
    <property type="entry name" value="Homocysteine-binding-like domain"/>
    <property type="match status" value="1"/>
</dbReference>
<evidence type="ECO:0000256" key="2">
    <source>
        <dbReference type="ARBA" id="ARBA00022679"/>
    </source>
</evidence>
<accession>A0A559MAE9</accession>
<comment type="caution">
    <text evidence="7">The sequence shown here is derived from an EMBL/GenBank/DDBJ whole genome shotgun (WGS) entry which is preliminary data.</text>
</comment>
<dbReference type="AlphaFoldDB" id="A0A559MAE9"/>
<keyword evidence="4 5" id="KW-0862">Zinc</keyword>
<protein>
    <submittedName>
        <fullName evidence="7">Homocysteine S-methyltransferase</fullName>
    </submittedName>
</protein>
<evidence type="ECO:0000256" key="3">
    <source>
        <dbReference type="ARBA" id="ARBA00022723"/>
    </source>
</evidence>
<dbReference type="GO" id="GO:0033528">
    <property type="term" value="P:S-methylmethionine cycle"/>
    <property type="evidence" value="ECO:0007669"/>
    <property type="project" value="TreeGrafter"/>
</dbReference>
<dbReference type="SUPFAM" id="SSF82282">
    <property type="entry name" value="Homocysteine S-methyltransferase"/>
    <property type="match status" value="1"/>
</dbReference>
<dbReference type="InterPro" id="IPR036589">
    <property type="entry name" value="HCY_dom_sf"/>
</dbReference>
<dbReference type="GO" id="GO:0032259">
    <property type="term" value="P:methylation"/>
    <property type="evidence" value="ECO:0007669"/>
    <property type="project" value="UniProtKB-KW"/>
</dbReference>
<feature type="domain" description="Hcy-binding" evidence="6">
    <location>
        <begin position="1"/>
        <end position="262"/>
    </location>
</feature>
<keyword evidence="1 5" id="KW-0489">Methyltransferase</keyword>
<feature type="binding site" evidence="5">
    <location>
        <position position="247"/>
    </location>
    <ligand>
        <name>Zn(2+)</name>
        <dbReference type="ChEBI" id="CHEBI:29105"/>
    </ligand>
</feature>
<comment type="cofactor">
    <cofactor evidence="5">
        <name>Zn(2+)</name>
        <dbReference type="ChEBI" id="CHEBI:29105"/>
    </cofactor>
</comment>
<gene>
    <name evidence="7" type="primary">HMT-2</name>
    <name evidence="7" type="ORF">LAWI1_G004844</name>
</gene>
<organism evidence="7 8">
    <name type="scientific">Lachnellula willkommii</name>
    <dbReference type="NCBI Taxonomy" id="215461"/>
    <lineage>
        <taxon>Eukaryota</taxon>
        <taxon>Fungi</taxon>
        <taxon>Dikarya</taxon>
        <taxon>Ascomycota</taxon>
        <taxon>Pezizomycotina</taxon>
        <taxon>Leotiomycetes</taxon>
        <taxon>Helotiales</taxon>
        <taxon>Lachnaceae</taxon>
        <taxon>Lachnellula</taxon>
    </lineage>
</organism>
<feature type="binding site" evidence="5">
    <location>
        <position position="162"/>
    </location>
    <ligand>
        <name>Zn(2+)</name>
        <dbReference type="ChEBI" id="CHEBI:29105"/>
    </ligand>
</feature>
<dbReference type="GO" id="GO:0046872">
    <property type="term" value="F:metal ion binding"/>
    <property type="evidence" value="ECO:0007669"/>
    <property type="project" value="UniProtKB-KW"/>
</dbReference>
<dbReference type="PANTHER" id="PTHR46015">
    <property type="entry name" value="ZGC:172121"/>
    <property type="match status" value="1"/>
</dbReference>